<dbReference type="RefSeq" id="WP_205871542.1">
    <property type="nucleotide sequence ID" value="NZ_CP070872.1"/>
</dbReference>
<evidence type="ECO:0000256" key="1">
    <source>
        <dbReference type="SAM" id="Phobius"/>
    </source>
</evidence>
<evidence type="ECO:0000313" key="3">
    <source>
        <dbReference type="Proteomes" id="UP000663608"/>
    </source>
</evidence>
<dbReference type="AlphaFoldDB" id="A0AA45QQK1"/>
<organism evidence="2 3">
    <name type="scientific">Lactococcus taiwanensis</name>
    <dbReference type="NCBI Taxonomy" id="1151742"/>
    <lineage>
        <taxon>Bacteria</taxon>
        <taxon>Bacillati</taxon>
        <taxon>Bacillota</taxon>
        <taxon>Bacilli</taxon>
        <taxon>Lactobacillales</taxon>
        <taxon>Streptococcaceae</taxon>
        <taxon>Lactococcus</taxon>
    </lineage>
</organism>
<dbReference type="KEGG" id="lti:JW886_05785"/>
<keyword evidence="1" id="KW-0812">Transmembrane</keyword>
<dbReference type="Proteomes" id="UP000663608">
    <property type="component" value="Chromosome"/>
</dbReference>
<sequence length="82" mass="9501">MRKNLYFGLGFLIVIFCFWIFLIGKFLGLSIGISIFVGFVFSIFVYYASILINALRLSSKGGDELVKKFFSDLKDFQTKYFK</sequence>
<keyword evidence="1" id="KW-1133">Transmembrane helix</keyword>
<dbReference type="EMBL" id="CP070872">
    <property type="protein sequence ID" value="QSE75988.1"/>
    <property type="molecule type" value="Genomic_DNA"/>
</dbReference>
<evidence type="ECO:0000313" key="2">
    <source>
        <dbReference type="EMBL" id="QSE75988.1"/>
    </source>
</evidence>
<proteinExistence type="predicted"/>
<gene>
    <name evidence="2" type="ORF">JW886_05785</name>
</gene>
<keyword evidence="3" id="KW-1185">Reference proteome</keyword>
<reference evidence="2 3" key="1">
    <citation type="submission" date="2021-02" db="EMBL/GenBank/DDBJ databases">
        <title>Complete genome sequence of Lactococcus lactis strain K_LL004.</title>
        <authorList>
            <person name="Kim H.B."/>
        </authorList>
    </citation>
    <scope>NUCLEOTIDE SEQUENCE [LARGE SCALE GENOMIC DNA]</scope>
    <source>
        <strain evidence="2 3">K_LL004</strain>
    </source>
</reference>
<protein>
    <submittedName>
        <fullName evidence="2">Uncharacterized protein</fullName>
    </submittedName>
</protein>
<feature type="transmembrane region" description="Helical" evidence="1">
    <location>
        <begin position="5"/>
        <end position="23"/>
    </location>
</feature>
<accession>A0AA45QQK1</accession>
<name>A0AA45QQK1_9LACT</name>
<keyword evidence="1" id="KW-0472">Membrane</keyword>
<feature type="transmembrane region" description="Helical" evidence="1">
    <location>
        <begin position="29"/>
        <end position="52"/>
    </location>
</feature>